<dbReference type="InterPro" id="IPR049899">
    <property type="entry name" value="Znf_C2HC_C3H"/>
</dbReference>
<dbReference type="Gene3D" id="3.30.160.60">
    <property type="entry name" value="Classic Zinc Finger"/>
    <property type="match status" value="1"/>
</dbReference>
<comment type="caution">
    <text evidence="8">The sequence shown here is derived from an EMBL/GenBank/DDBJ whole genome shotgun (WGS) entry which is preliminary data.</text>
</comment>
<evidence type="ECO:0000256" key="6">
    <source>
        <dbReference type="SAM" id="MobiDB-lite"/>
    </source>
</evidence>
<feature type="domain" description="C2HC/C3H-type" evidence="7">
    <location>
        <begin position="91"/>
        <end position="120"/>
    </location>
</feature>
<dbReference type="Pfam" id="PF13913">
    <property type="entry name" value="zf-C2HC_2"/>
    <property type="match status" value="1"/>
</dbReference>
<keyword evidence="4" id="KW-0862">Zinc</keyword>
<evidence type="ECO:0000313" key="9">
    <source>
        <dbReference type="Proteomes" id="UP000193920"/>
    </source>
</evidence>
<organism evidence="8 9">
    <name type="scientific">Neocallimastix californiae</name>
    <dbReference type="NCBI Taxonomy" id="1754190"/>
    <lineage>
        <taxon>Eukaryota</taxon>
        <taxon>Fungi</taxon>
        <taxon>Fungi incertae sedis</taxon>
        <taxon>Chytridiomycota</taxon>
        <taxon>Chytridiomycota incertae sedis</taxon>
        <taxon>Neocallimastigomycetes</taxon>
        <taxon>Neocallimastigales</taxon>
        <taxon>Neocallimastigaceae</taxon>
        <taxon>Neocallimastix</taxon>
    </lineage>
</organism>
<feature type="region of interest" description="Disordered" evidence="6">
    <location>
        <begin position="1"/>
        <end position="80"/>
    </location>
</feature>
<name>A0A1Y2ETE1_9FUNG</name>
<dbReference type="AlphaFoldDB" id="A0A1Y2ETE1"/>
<evidence type="ECO:0000259" key="7">
    <source>
        <dbReference type="PROSITE" id="PS52027"/>
    </source>
</evidence>
<keyword evidence="9" id="KW-1185">Reference proteome</keyword>
<dbReference type="OrthoDB" id="10255185at2759"/>
<protein>
    <recommendedName>
        <fullName evidence="7">C2HC/C3H-type domain-containing protein</fullName>
    </recommendedName>
</protein>
<dbReference type="EMBL" id="MCOG01000029">
    <property type="protein sequence ID" value="ORY74436.1"/>
    <property type="molecule type" value="Genomic_DNA"/>
</dbReference>
<evidence type="ECO:0000256" key="3">
    <source>
        <dbReference type="ARBA" id="ARBA00022771"/>
    </source>
</evidence>
<accession>A0A1Y2ETE1</accession>
<dbReference type="Proteomes" id="UP000193920">
    <property type="component" value="Unassembled WGS sequence"/>
</dbReference>
<dbReference type="STRING" id="1754190.A0A1Y2ETE1"/>
<evidence type="ECO:0000256" key="1">
    <source>
        <dbReference type="ARBA" id="ARBA00022723"/>
    </source>
</evidence>
<gene>
    <name evidence="8" type="ORF">LY90DRAFT_152820</name>
</gene>
<reference evidence="8 9" key="1">
    <citation type="submission" date="2016-08" db="EMBL/GenBank/DDBJ databases">
        <title>A Parts List for Fungal Cellulosomes Revealed by Comparative Genomics.</title>
        <authorList>
            <consortium name="DOE Joint Genome Institute"/>
            <person name="Haitjema C.H."/>
            <person name="Gilmore S.P."/>
            <person name="Henske J.K."/>
            <person name="Solomon K.V."/>
            <person name="De Groot R."/>
            <person name="Kuo A."/>
            <person name="Mondo S.J."/>
            <person name="Salamov A.A."/>
            <person name="Labutti K."/>
            <person name="Zhao Z."/>
            <person name="Chiniquy J."/>
            <person name="Barry K."/>
            <person name="Brewer H.M."/>
            <person name="Purvine S.O."/>
            <person name="Wright A.T."/>
            <person name="Boxma B."/>
            <person name="Van Alen T."/>
            <person name="Hackstein J.H."/>
            <person name="Baker S.E."/>
            <person name="Grigoriev I.V."/>
            <person name="O'Malley M.A."/>
        </authorList>
    </citation>
    <scope>NUCLEOTIDE SEQUENCE [LARGE SCALE GENOMIC DNA]</scope>
    <source>
        <strain evidence="8 9">G1</strain>
    </source>
</reference>
<keyword evidence="3 5" id="KW-0863">Zinc-finger</keyword>
<evidence type="ECO:0000313" key="8">
    <source>
        <dbReference type="EMBL" id="ORY74436.1"/>
    </source>
</evidence>
<feature type="compositionally biased region" description="Low complexity" evidence="6">
    <location>
        <begin position="69"/>
        <end position="80"/>
    </location>
</feature>
<dbReference type="PANTHER" id="PTHR13555">
    <property type="entry name" value="C2H2 ZINC FINGER CGI-62-RELATED"/>
    <property type="match status" value="1"/>
</dbReference>
<sequence>MKEKKAEELLNPNKEQPIKPAKKANSWRVKHERLINMIRAAREPNKKKSNSTSTSSSNKNKKEKKDSSSKSSSLANQKSDSISQEIDIYEDYVTCPTCNRRFDAQVAERHMPKCKEIKARSLLHQLNNKSSAKVEAEDFLKKRMSYKPPALKSKKKGKAESK</sequence>
<keyword evidence="2" id="KW-0677">Repeat</keyword>
<evidence type="ECO:0000256" key="2">
    <source>
        <dbReference type="ARBA" id="ARBA00022737"/>
    </source>
</evidence>
<dbReference type="GO" id="GO:0008270">
    <property type="term" value="F:zinc ion binding"/>
    <property type="evidence" value="ECO:0007669"/>
    <property type="project" value="UniProtKB-KW"/>
</dbReference>
<keyword evidence="1" id="KW-0479">Metal-binding</keyword>
<dbReference type="PROSITE" id="PS52027">
    <property type="entry name" value="ZF_C2HC_C3H"/>
    <property type="match status" value="1"/>
</dbReference>
<evidence type="ECO:0000256" key="4">
    <source>
        <dbReference type="ARBA" id="ARBA00022833"/>
    </source>
</evidence>
<evidence type="ECO:0000256" key="5">
    <source>
        <dbReference type="PROSITE-ProRule" id="PRU01371"/>
    </source>
</evidence>
<dbReference type="InterPro" id="IPR026319">
    <property type="entry name" value="ZC2HC1A/B-like"/>
</dbReference>
<proteinExistence type="predicted"/>